<dbReference type="InterPro" id="IPR036457">
    <property type="entry name" value="PPM-type-like_dom_sf"/>
</dbReference>
<proteinExistence type="predicted"/>
<organism evidence="3 4">
    <name type="scientific">Adhaeribacter swui</name>
    <dbReference type="NCBI Taxonomy" id="2086471"/>
    <lineage>
        <taxon>Bacteria</taxon>
        <taxon>Pseudomonadati</taxon>
        <taxon>Bacteroidota</taxon>
        <taxon>Cytophagia</taxon>
        <taxon>Cytophagales</taxon>
        <taxon>Hymenobacteraceae</taxon>
        <taxon>Adhaeribacter</taxon>
    </lineage>
</organism>
<dbReference type="PANTHER" id="PTHR35801:SF1">
    <property type="entry name" value="PHOSPHOSERINE PHOSPHATASE RSBX"/>
    <property type="match status" value="1"/>
</dbReference>
<keyword evidence="3" id="KW-0067">ATP-binding</keyword>
<protein>
    <submittedName>
        <fullName evidence="3">ATP-binding protein</fullName>
    </submittedName>
</protein>
<dbReference type="EMBL" id="CP055156">
    <property type="protein sequence ID" value="QNF32246.1"/>
    <property type="molecule type" value="Genomic_DNA"/>
</dbReference>
<keyword evidence="3" id="KW-0547">Nucleotide-binding</keyword>
<dbReference type="Pfam" id="PF13581">
    <property type="entry name" value="HATPase_c_2"/>
    <property type="match status" value="1"/>
</dbReference>
<dbReference type="Gene3D" id="3.30.565.10">
    <property type="entry name" value="Histidine kinase-like ATPase, C-terminal domain"/>
    <property type="match status" value="1"/>
</dbReference>
<accession>A0A7G7G512</accession>
<evidence type="ECO:0000259" key="2">
    <source>
        <dbReference type="Pfam" id="PF13581"/>
    </source>
</evidence>
<keyword evidence="4" id="KW-1185">Reference proteome</keyword>
<reference evidence="3 4" key="1">
    <citation type="journal article" date="2018" name="Int. J. Syst. Evol. Microbiol.">
        <title>Adhaeribacter swui sp. nov., isolated from wet mud.</title>
        <authorList>
            <person name="Kim D.U."/>
            <person name="Kim K.W."/>
            <person name="Kang M.S."/>
            <person name="Kim J.Y."/>
            <person name="Jang J.H."/>
            <person name="Kim M.K."/>
        </authorList>
    </citation>
    <scope>NUCLEOTIDE SEQUENCE [LARGE SCALE GENOMIC DNA]</scope>
    <source>
        <strain evidence="3 4">KCTC 52873</strain>
    </source>
</reference>
<dbReference type="PANTHER" id="PTHR35801">
    <property type="entry name" value="PHOSPHOSERINE PHOSPHATASE RSBX"/>
    <property type="match status" value="1"/>
</dbReference>
<name>A0A7G7G512_9BACT</name>
<dbReference type="KEGG" id="aswu:HUW51_05685"/>
<dbReference type="SUPFAM" id="SSF81606">
    <property type="entry name" value="PP2C-like"/>
    <property type="match status" value="1"/>
</dbReference>
<dbReference type="Pfam" id="PF07228">
    <property type="entry name" value="SpoIIE"/>
    <property type="match status" value="1"/>
</dbReference>
<dbReference type="GO" id="GO:0005524">
    <property type="term" value="F:ATP binding"/>
    <property type="evidence" value="ECO:0007669"/>
    <property type="project" value="UniProtKB-KW"/>
</dbReference>
<dbReference type="InterPro" id="IPR036890">
    <property type="entry name" value="HATPase_C_sf"/>
</dbReference>
<dbReference type="RefSeq" id="WP_185273026.1">
    <property type="nucleotide sequence ID" value="NZ_CP055156.1"/>
</dbReference>
<evidence type="ECO:0000259" key="1">
    <source>
        <dbReference type="Pfam" id="PF07228"/>
    </source>
</evidence>
<dbReference type="AlphaFoldDB" id="A0A7G7G512"/>
<gene>
    <name evidence="3" type="ORF">HUW51_05685</name>
</gene>
<feature type="domain" description="Histidine kinase/HSP90-like ATPase" evidence="2">
    <location>
        <begin position="21"/>
        <end position="130"/>
    </location>
</feature>
<dbReference type="SUPFAM" id="SSF55874">
    <property type="entry name" value="ATPase domain of HSP90 chaperone/DNA topoisomerase II/histidine kinase"/>
    <property type="match status" value="1"/>
</dbReference>
<sequence length="341" mass="37718">MDYNLHVRFELQDRSFLNIVKRDITKLAESVGFSEVDAGKLNIVVAELASNLIKHTSKGGELLVKPIKGENQVTGIEIICLDAGPGMIDPRRMMEDGISTFGSKGEGLGAIQRLSDEFDIYSRRDSGTVLLSRLYKKGHQPKPSERKRFDLNAVQVAKPGETHCGDGWTKVQHQEVCRILTVDGLGHGENAHQATSAAITSFQKQPYSSPASQIRQIHSDIVRTRGGVINIANIDLRNNTLTYCGIGNISGRILSTEGSRSIIAYNGIVGHNLPNTIHDHQLPWNHTNVLVLHSDGLKSRWDLSKHPDLLNHDTSVIAAVLYKEWTRKTDDTLVLVGRTRP</sequence>
<dbReference type="InterPro" id="IPR039248">
    <property type="entry name" value="Ptase_RsbX"/>
</dbReference>
<evidence type="ECO:0000313" key="4">
    <source>
        <dbReference type="Proteomes" id="UP000515237"/>
    </source>
</evidence>
<dbReference type="InterPro" id="IPR001932">
    <property type="entry name" value="PPM-type_phosphatase-like_dom"/>
</dbReference>
<dbReference type="Proteomes" id="UP000515237">
    <property type="component" value="Chromosome"/>
</dbReference>
<dbReference type="InterPro" id="IPR003594">
    <property type="entry name" value="HATPase_dom"/>
</dbReference>
<dbReference type="Gene3D" id="3.60.40.10">
    <property type="entry name" value="PPM-type phosphatase domain"/>
    <property type="match status" value="1"/>
</dbReference>
<evidence type="ECO:0000313" key="3">
    <source>
        <dbReference type="EMBL" id="QNF32246.1"/>
    </source>
</evidence>
<feature type="domain" description="PPM-type phosphatase" evidence="1">
    <location>
        <begin position="178"/>
        <end position="298"/>
    </location>
</feature>